<feature type="region of interest" description="Disordered" evidence="1">
    <location>
        <begin position="1"/>
        <end position="35"/>
    </location>
</feature>
<evidence type="ECO:0000259" key="3">
    <source>
        <dbReference type="Pfam" id="PF13828"/>
    </source>
</evidence>
<keyword evidence="2" id="KW-0812">Transmembrane</keyword>
<dbReference type="InterPro" id="IPR025241">
    <property type="entry name" value="DUF4190"/>
</dbReference>
<keyword evidence="5" id="KW-1185">Reference proteome</keyword>
<dbReference type="Proteomes" id="UP000198403">
    <property type="component" value="Unassembled WGS sequence"/>
</dbReference>
<gene>
    <name evidence="4" type="ORF">SAMN06272737_11611</name>
</gene>
<feature type="compositionally biased region" description="Pro residues" evidence="1">
    <location>
        <begin position="11"/>
        <end position="20"/>
    </location>
</feature>
<evidence type="ECO:0000313" key="5">
    <source>
        <dbReference type="Proteomes" id="UP000198403"/>
    </source>
</evidence>
<dbReference type="AlphaFoldDB" id="A0A238XVJ2"/>
<protein>
    <recommendedName>
        <fullName evidence="3">DUF4190 domain-containing protein</fullName>
    </recommendedName>
</protein>
<evidence type="ECO:0000256" key="1">
    <source>
        <dbReference type="SAM" id="MobiDB-lite"/>
    </source>
</evidence>
<reference evidence="4 5" key="1">
    <citation type="submission" date="2017-06" db="EMBL/GenBank/DDBJ databases">
        <authorList>
            <person name="Kim H.J."/>
            <person name="Triplett B.A."/>
        </authorList>
    </citation>
    <scope>NUCLEOTIDE SEQUENCE [LARGE SCALE GENOMIC DNA]</scope>
    <source>
        <strain evidence="4 5">DSM 44272</strain>
    </source>
</reference>
<accession>A0A238XVJ2</accession>
<evidence type="ECO:0000256" key="2">
    <source>
        <dbReference type="SAM" id="Phobius"/>
    </source>
</evidence>
<name>A0A238XVJ2_9ACTN</name>
<keyword evidence="2" id="KW-1133">Transmembrane helix</keyword>
<feature type="domain" description="DUF4190" evidence="3">
    <location>
        <begin position="75"/>
        <end position="128"/>
    </location>
</feature>
<dbReference type="Pfam" id="PF13828">
    <property type="entry name" value="DUF4190"/>
    <property type="match status" value="1"/>
</dbReference>
<feature type="transmembrane region" description="Helical" evidence="2">
    <location>
        <begin position="75"/>
        <end position="98"/>
    </location>
</feature>
<evidence type="ECO:0000313" key="4">
    <source>
        <dbReference type="EMBL" id="SNR62354.1"/>
    </source>
</evidence>
<organism evidence="4 5">
    <name type="scientific">Blastococcus mobilis</name>
    <dbReference type="NCBI Taxonomy" id="1938746"/>
    <lineage>
        <taxon>Bacteria</taxon>
        <taxon>Bacillati</taxon>
        <taxon>Actinomycetota</taxon>
        <taxon>Actinomycetes</taxon>
        <taxon>Geodermatophilales</taxon>
        <taxon>Geodermatophilaceae</taxon>
        <taxon>Blastococcus</taxon>
    </lineage>
</organism>
<dbReference type="RefSeq" id="WP_089337307.1">
    <property type="nucleotide sequence ID" value="NZ_FZNO01000016.1"/>
</dbReference>
<keyword evidence="2" id="KW-0472">Membrane</keyword>
<proteinExistence type="predicted"/>
<feature type="transmembrane region" description="Helical" evidence="2">
    <location>
        <begin position="110"/>
        <end position="140"/>
    </location>
</feature>
<sequence>MSSSDEHPYRGAPPPPPPESPAGGQGAPGYPPPGYAAPVHPGPGYAAPGYGQPYGPPGYGPPGYPPVHVRPTNTMAILALVLAFVFAPAGLVLGIVARRQIRRTGEDGDGLALAGIIVGGIVTAIFVFFILLWIIAFAAFTGTGSFGP</sequence>
<dbReference type="EMBL" id="FZNO01000016">
    <property type="protein sequence ID" value="SNR62354.1"/>
    <property type="molecule type" value="Genomic_DNA"/>
</dbReference>